<keyword evidence="3" id="KW-1015">Disulfide bond</keyword>
<organism evidence="6 7">
    <name type="scientific">Postechiella marina</name>
    <dbReference type="NCBI Taxonomy" id="943941"/>
    <lineage>
        <taxon>Bacteria</taxon>
        <taxon>Pseudomonadati</taxon>
        <taxon>Bacteroidota</taxon>
        <taxon>Flavobacteriia</taxon>
        <taxon>Flavobacteriales</taxon>
        <taxon>Flavobacteriaceae</taxon>
        <taxon>Postechiella</taxon>
    </lineage>
</organism>
<protein>
    <recommendedName>
        <fullName evidence="5">Thioredoxin domain-containing protein</fullName>
    </recommendedName>
</protein>
<dbReference type="InterPro" id="IPR025380">
    <property type="entry name" value="DUF4369"/>
</dbReference>
<feature type="domain" description="Thioredoxin" evidence="5">
    <location>
        <begin position="255"/>
        <end position="395"/>
    </location>
</feature>
<keyword evidence="2" id="KW-0201">Cytochrome c-type biogenesis</keyword>
<dbReference type="SUPFAM" id="SSF52833">
    <property type="entry name" value="Thioredoxin-like"/>
    <property type="match status" value="1"/>
</dbReference>
<name>A0ABP8C6Q6_9FLAO</name>
<gene>
    <name evidence="6" type="ORF">GCM10022291_14420</name>
</gene>
<dbReference type="InterPro" id="IPR000866">
    <property type="entry name" value="AhpC/TSA"/>
</dbReference>
<dbReference type="CDD" id="cd02966">
    <property type="entry name" value="TlpA_like_family"/>
    <property type="match status" value="1"/>
</dbReference>
<dbReference type="PROSITE" id="PS00194">
    <property type="entry name" value="THIOREDOXIN_1"/>
    <property type="match status" value="1"/>
</dbReference>
<keyword evidence="4" id="KW-0676">Redox-active center</keyword>
<dbReference type="InterPro" id="IPR036249">
    <property type="entry name" value="Thioredoxin-like_sf"/>
</dbReference>
<proteinExistence type="predicted"/>
<dbReference type="InterPro" id="IPR013766">
    <property type="entry name" value="Thioredoxin_domain"/>
</dbReference>
<keyword evidence="7" id="KW-1185">Reference proteome</keyword>
<reference evidence="7" key="1">
    <citation type="journal article" date="2019" name="Int. J. Syst. Evol. Microbiol.">
        <title>The Global Catalogue of Microorganisms (GCM) 10K type strain sequencing project: providing services to taxonomists for standard genome sequencing and annotation.</title>
        <authorList>
            <consortium name="The Broad Institute Genomics Platform"/>
            <consortium name="The Broad Institute Genome Sequencing Center for Infectious Disease"/>
            <person name="Wu L."/>
            <person name="Ma J."/>
        </authorList>
    </citation>
    <scope>NUCLEOTIDE SEQUENCE [LARGE SCALE GENOMIC DNA]</scope>
    <source>
        <strain evidence="7">JCM 17630</strain>
    </source>
</reference>
<comment type="subcellular location">
    <subcellularLocation>
        <location evidence="1">Cell envelope</location>
    </subcellularLocation>
</comment>
<dbReference type="Pfam" id="PF14289">
    <property type="entry name" value="DUF4369"/>
    <property type="match status" value="1"/>
</dbReference>
<dbReference type="PANTHER" id="PTHR42852:SF6">
    <property type="entry name" value="THIOL:DISULFIDE INTERCHANGE PROTEIN DSBE"/>
    <property type="match status" value="1"/>
</dbReference>
<evidence type="ECO:0000313" key="7">
    <source>
        <dbReference type="Proteomes" id="UP001501496"/>
    </source>
</evidence>
<dbReference type="RefSeq" id="WP_344787471.1">
    <property type="nucleotide sequence ID" value="NZ_BAABCA010000003.1"/>
</dbReference>
<dbReference type="Proteomes" id="UP001501496">
    <property type="component" value="Unassembled WGS sequence"/>
</dbReference>
<accession>A0ABP8C6Q6</accession>
<evidence type="ECO:0000256" key="3">
    <source>
        <dbReference type="ARBA" id="ARBA00023157"/>
    </source>
</evidence>
<dbReference type="InterPro" id="IPR050553">
    <property type="entry name" value="Thioredoxin_ResA/DsbE_sf"/>
</dbReference>
<evidence type="ECO:0000259" key="5">
    <source>
        <dbReference type="PROSITE" id="PS51352"/>
    </source>
</evidence>
<evidence type="ECO:0000256" key="4">
    <source>
        <dbReference type="ARBA" id="ARBA00023284"/>
    </source>
</evidence>
<comment type="caution">
    <text evidence="6">The sequence shown here is derived from an EMBL/GenBank/DDBJ whole genome shotgun (WGS) entry which is preliminary data.</text>
</comment>
<dbReference type="PROSITE" id="PS51352">
    <property type="entry name" value="THIOREDOXIN_2"/>
    <property type="match status" value="1"/>
</dbReference>
<evidence type="ECO:0000313" key="6">
    <source>
        <dbReference type="EMBL" id="GAA4234608.1"/>
    </source>
</evidence>
<dbReference type="Pfam" id="PF00578">
    <property type="entry name" value="AhpC-TSA"/>
    <property type="match status" value="1"/>
</dbReference>
<evidence type="ECO:0000256" key="1">
    <source>
        <dbReference type="ARBA" id="ARBA00004196"/>
    </source>
</evidence>
<dbReference type="EMBL" id="BAABCA010000003">
    <property type="protein sequence ID" value="GAA4234608.1"/>
    <property type="molecule type" value="Genomic_DNA"/>
</dbReference>
<dbReference type="Gene3D" id="3.40.30.10">
    <property type="entry name" value="Glutaredoxin"/>
    <property type="match status" value="1"/>
</dbReference>
<dbReference type="InterPro" id="IPR017937">
    <property type="entry name" value="Thioredoxin_CS"/>
</dbReference>
<dbReference type="PANTHER" id="PTHR42852">
    <property type="entry name" value="THIOL:DISULFIDE INTERCHANGE PROTEIN DSBE"/>
    <property type="match status" value="1"/>
</dbReference>
<evidence type="ECO:0000256" key="2">
    <source>
        <dbReference type="ARBA" id="ARBA00022748"/>
    </source>
</evidence>
<dbReference type="PROSITE" id="PS51257">
    <property type="entry name" value="PROKAR_LIPOPROTEIN"/>
    <property type="match status" value="1"/>
</dbReference>
<sequence length="396" mass="45657">MTFKKIILIVITCVSIYSCKETEKKEAFNGYVVTGKVKGLDQGIVELIEFNFTDRGAKKVVIDSTQMTNGAFEFKGFIEHPDKVVIMINDKYNSDFFIENSTISLSFDIAESDRGQLKAKVSGSKLETIYNAQQAKLDSIMYQEKFAVLKDIRPKMAAAYNSKDDEKIKAFREWRAQFSELEQQQRNEQRDFKIQYIKDHPESPVAPWVLGFQFSEGRMSKDEMKAIYPIFKGEAKTTSMFKYYEKTFNDIFKNLGIGSIAPDFNLNDVNGKVVSLKGINAKYKLVDFWASWCVPCRASFPHLKELYKKYGKDGFEILGIGTADEETKWRKAIEEDKITWMHLYDSSDDHQWGVVARQYGVPFLPTTFLMDENEKIILRNPSKEELDAKLKEVFGH</sequence>